<dbReference type="Proteomes" id="UP000183615">
    <property type="component" value="Unassembled WGS sequence"/>
</dbReference>
<reference evidence="2 3" key="1">
    <citation type="submission" date="2016-08" db="EMBL/GenBank/DDBJ databases">
        <title>New Insights into Marine Group III Euryarchaeota, from dark to light.</title>
        <authorList>
            <person name="Haro-Moreno J.M."/>
            <person name="Rodriguez-Valera F."/>
            <person name="Lopez-Garcia P."/>
            <person name="Moreira D."/>
            <person name="Martin-Cuadrado A.B."/>
        </authorList>
    </citation>
    <scope>NUCLEOTIDE SEQUENCE [LARGE SCALE GENOMIC DNA]</scope>
    <source>
        <strain evidence="2">CG-Epi2</strain>
    </source>
</reference>
<keyword evidence="1" id="KW-1133">Transmembrane helix</keyword>
<name>A0A1J5TPE0_9ARCH</name>
<accession>A0A1J5TPE0</accession>
<evidence type="ECO:0000313" key="2">
    <source>
        <dbReference type="EMBL" id="OIR22802.1"/>
    </source>
</evidence>
<keyword evidence="1" id="KW-0812">Transmembrane</keyword>
<dbReference type="AlphaFoldDB" id="A0A1J5TPE0"/>
<evidence type="ECO:0000256" key="1">
    <source>
        <dbReference type="SAM" id="Phobius"/>
    </source>
</evidence>
<proteinExistence type="predicted"/>
<evidence type="ECO:0008006" key="4">
    <source>
        <dbReference type="Google" id="ProtNLM"/>
    </source>
</evidence>
<keyword evidence="1" id="KW-0472">Membrane</keyword>
<organism evidence="2 3">
    <name type="scientific">Marine Group III euryarchaeote CG-Epi2</name>
    <dbReference type="NCBI Taxonomy" id="1888996"/>
    <lineage>
        <taxon>Archaea</taxon>
        <taxon>Methanobacteriati</taxon>
        <taxon>Thermoplasmatota</taxon>
        <taxon>Thermoplasmata</taxon>
        <taxon>Candidatus Thermoprofundales</taxon>
    </lineage>
</organism>
<feature type="transmembrane region" description="Helical" evidence="1">
    <location>
        <begin position="178"/>
        <end position="196"/>
    </location>
</feature>
<feature type="transmembrane region" description="Helical" evidence="1">
    <location>
        <begin position="236"/>
        <end position="256"/>
    </location>
</feature>
<feature type="transmembrane region" description="Helical" evidence="1">
    <location>
        <begin position="150"/>
        <end position="166"/>
    </location>
</feature>
<sequence>MPSCFVPVEKKGLFATFRTDRWWIQPLVMGTILLLFGVYTITVLLIEHGTIGNYENDFIYYNENGAHYVSPISSPGPNAIPSDILNWWPLPATLLFIWAPLGFRGTCYYGRRVFYRSLLATPAGCAVEKPIKSYNGENALPFIIMNSHRYFLYLAIILAILHWYHAFESYFFGDNIGFGFGSFILTVDALFLTLYVSSCHSLRNLIGGNNDCISCTNYVKRTGNSWINYLNQHHGLYFWISLVTIMVADFYIRIYLGLLGNDEIFQWVL</sequence>
<dbReference type="EMBL" id="MIYZ01000006">
    <property type="protein sequence ID" value="OIR22802.1"/>
    <property type="molecule type" value="Genomic_DNA"/>
</dbReference>
<protein>
    <recommendedName>
        <fullName evidence="4">Succinate dehydrogenase</fullName>
    </recommendedName>
</protein>
<evidence type="ECO:0000313" key="3">
    <source>
        <dbReference type="Proteomes" id="UP000183615"/>
    </source>
</evidence>
<gene>
    <name evidence="2" type="ORF">BET99_03545</name>
</gene>
<feature type="transmembrane region" description="Helical" evidence="1">
    <location>
        <begin position="23"/>
        <end position="46"/>
    </location>
</feature>
<comment type="caution">
    <text evidence="2">The sequence shown here is derived from an EMBL/GenBank/DDBJ whole genome shotgun (WGS) entry which is preliminary data.</text>
</comment>